<dbReference type="InterPro" id="IPR019264">
    <property type="entry name" value="DUF2179"/>
</dbReference>
<dbReference type="PANTHER" id="PTHR33545">
    <property type="entry name" value="UPF0750 MEMBRANE PROTEIN YITT-RELATED"/>
    <property type="match status" value="1"/>
</dbReference>
<evidence type="ECO:0000256" key="2">
    <source>
        <dbReference type="ARBA" id="ARBA00022475"/>
    </source>
</evidence>
<keyword evidence="5 6" id="KW-0472">Membrane</keyword>
<dbReference type="CDD" id="cd16380">
    <property type="entry name" value="YitT_C"/>
    <property type="match status" value="1"/>
</dbReference>
<comment type="subcellular location">
    <subcellularLocation>
        <location evidence="1">Cell membrane</location>
        <topology evidence="1">Multi-pass membrane protein</topology>
    </subcellularLocation>
</comment>
<feature type="transmembrane region" description="Helical" evidence="6">
    <location>
        <begin position="53"/>
        <end position="77"/>
    </location>
</feature>
<reference evidence="8 9" key="1">
    <citation type="submission" date="2021-10" db="EMBL/GenBank/DDBJ databases">
        <title>Anaerobic single-cell dispensing facilitates the cultivation of human gut bacteria.</title>
        <authorList>
            <person name="Afrizal A."/>
        </authorList>
    </citation>
    <scope>NUCLEOTIDE SEQUENCE [LARGE SCALE GENOMIC DNA]</scope>
    <source>
        <strain evidence="8 9">CLA-AA-H276</strain>
    </source>
</reference>
<dbReference type="Pfam" id="PF10035">
    <property type="entry name" value="DUF2179"/>
    <property type="match status" value="1"/>
</dbReference>
<evidence type="ECO:0000256" key="1">
    <source>
        <dbReference type="ARBA" id="ARBA00004651"/>
    </source>
</evidence>
<feature type="transmembrane region" description="Helical" evidence="6">
    <location>
        <begin position="84"/>
        <end position="106"/>
    </location>
</feature>
<evidence type="ECO:0000256" key="5">
    <source>
        <dbReference type="ARBA" id="ARBA00023136"/>
    </source>
</evidence>
<comment type="caution">
    <text evidence="8">The sequence shown here is derived from an EMBL/GenBank/DDBJ whole genome shotgun (WGS) entry which is preliminary data.</text>
</comment>
<evidence type="ECO:0000259" key="7">
    <source>
        <dbReference type="Pfam" id="PF10035"/>
    </source>
</evidence>
<dbReference type="Gene3D" id="3.30.70.120">
    <property type="match status" value="1"/>
</dbReference>
<keyword evidence="3 6" id="KW-0812">Transmembrane</keyword>
<accession>A0AAE3A7D0</accession>
<evidence type="ECO:0000313" key="9">
    <source>
        <dbReference type="Proteomes" id="UP001198220"/>
    </source>
</evidence>
<dbReference type="InterPro" id="IPR003740">
    <property type="entry name" value="YitT"/>
</dbReference>
<dbReference type="EMBL" id="JAJEPS010000004">
    <property type="protein sequence ID" value="MCC2125803.1"/>
    <property type="molecule type" value="Genomic_DNA"/>
</dbReference>
<name>A0AAE3A7D0_9FIRM</name>
<keyword evidence="9" id="KW-1185">Reference proteome</keyword>
<dbReference type="InterPro" id="IPR015867">
    <property type="entry name" value="N-reg_PII/ATP_PRibTrfase_C"/>
</dbReference>
<dbReference type="Pfam" id="PF02588">
    <property type="entry name" value="YitT_membrane"/>
    <property type="match status" value="1"/>
</dbReference>
<evidence type="ECO:0000256" key="6">
    <source>
        <dbReference type="SAM" id="Phobius"/>
    </source>
</evidence>
<evidence type="ECO:0000256" key="3">
    <source>
        <dbReference type="ARBA" id="ARBA00022692"/>
    </source>
</evidence>
<feature type="domain" description="DUF2179" evidence="7">
    <location>
        <begin position="224"/>
        <end position="278"/>
    </location>
</feature>
<dbReference type="Proteomes" id="UP001198220">
    <property type="component" value="Unassembled WGS sequence"/>
</dbReference>
<proteinExistence type="predicted"/>
<dbReference type="AlphaFoldDB" id="A0AAE3A7D0"/>
<dbReference type="GO" id="GO:0005886">
    <property type="term" value="C:plasma membrane"/>
    <property type="evidence" value="ECO:0007669"/>
    <property type="project" value="UniProtKB-SubCell"/>
</dbReference>
<protein>
    <submittedName>
        <fullName evidence="8">YitT family protein</fullName>
    </submittedName>
</protein>
<dbReference type="InterPro" id="IPR051461">
    <property type="entry name" value="UPF0750_membrane"/>
</dbReference>
<evidence type="ECO:0000256" key="4">
    <source>
        <dbReference type="ARBA" id="ARBA00022989"/>
    </source>
</evidence>
<dbReference type="PANTHER" id="PTHR33545:SF5">
    <property type="entry name" value="UPF0750 MEMBRANE PROTEIN YITT"/>
    <property type="match status" value="1"/>
</dbReference>
<evidence type="ECO:0000313" key="8">
    <source>
        <dbReference type="EMBL" id="MCC2125803.1"/>
    </source>
</evidence>
<feature type="transmembrane region" description="Helical" evidence="6">
    <location>
        <begin position="12"/>
        <end position="33"/>
    </location>
</feature>
<feature type="transmembrane region" description="Helical" evidence="6">
    <location>
        <begin position="112"/>
        <end position="133"/>
    </location>
</feature>
<dbReference type="RefSeq" id="WP_118769410.1">
    <property type="nucleotide sequence ID" value="NZ_JAJEPS010000004.1"/>
</dbReference>
<keyword evidence="2" id="KW-1003">Cell membrane</keyword>
<gene>
    <name evidence="8" type="ORF">LKD36_06360</name>
</gene>
<keyword evidence="4 6" id="KW-1133">Transmembrane helix</keyword>
<feature type="transmembrane region" description="Helical" evidence="6">
    <location>
        <begin position="154"/>
        <end position="173"/>
    </location>
</feature>
<organism evidence="8 9">
    <name type="scientific">Hominiventricola filiformis</name>
    <dbReference type="NCBI Taxonomy" id="2885352"/>
    <lineage>
        <taxon>Bacteria</taxon>
        <taxon>Bacillati</taxon>
        <taxon>Bacillota</taxon>
        <taxon>Clostridia</taxon>
        <taxon>Lachnospirales</taxon>
        <taxon>Lachnospiraceae</taxon>
        <taxon>Hominiventricola</taxon>
    </lineage>
</organism>
<dbReference type="PIRSF" id="PIRSF006483">
    <property type="entry name" value="Membrane_protein_YitT"/>
    <property type="match status" value="1"/>
</dbReference>
<sequence length="286" mass="31387">MKFGWKEDGKRVCIVCLAALMMALNIKTFVQTGGLYPGGATGLTILIQRSAKMFLGISIPYTLVNVILNAVPVYIGFRFIGIKFTGYSCLMILLSGILTDLIPGYSITSDTLLISIFGGIINGSVMSLCLFGNATTGGTDFIAIFLSERKGMDAWNIVLGLNVLILGAAGYLFGWDKALYSIIYQYASTQVLHTLYKKYQQQTLFIVTDHPRQVCEAISEVSHHGATILHGEGSYELKEHDMVYSVVSSAESKHVINAVRTVDPKAFINSIKTTELSGRFYHKPED</sequence>